<proteinExistence type="predicted"/>
<reference evidence="1" key="1">
    <citation type="submission" date="2021-01" db="EMBL/GenBank/DDBJ databases">
        <authorList>
            <person name="Corre E."/>
            <person name="Pelletier E."/>
            <person name="Niang G."/>
            <person name="Scheremetjew M."/>
            <person name="Finn R."/>
            <person name="Kale V."/>
            <person name="Holt S."/>
            <person name="Cochrane G."/>
            <person name="Meng A."/>
            <person name="Brown T."/>
            <person name="Cohen L."/>
        </authorList>
    </citation>
    <scope>NUCLEOTIDE SEQUENCE</scope>
    <source>
        <strain evidence="1">Fehren 1</strain>
    </source>
</reference>
<sequence length="138" mass="14449">MAATANSATADQASACLGEFSASGCTHLALSLQKFNGGLHYQDNFVGLALEQISSVGDAGSLKAQKIVPFARDEMDQDSLLCVQVGEAGDSVVGYDLSSSAVTEQTGMSYGQYLESMRQKLLTKKLVYEDGLGLVSVA</sequence>
<accession>A0A7S3MNV3</accession>
<evidence type="ECO:0000313" key="1">
    <source>
        <dbReference type="EMBL" id="CAE0313859.1"/>
    </source>
</evidence>
<gene>
    <name evidence="1" type="ORF">FEHR0123_LOCUS8783</name>
</gene>
<organism evidence="1">
    <name type="scientific">Favella ehrenbergii</name>
    <dbReference type="NCBI Taxonomy" id="182087"/>
    <lineage>
        <taxon>Eukaryota</taxon>
        <taxon>Sar</taxon>
        <taxon>Alveolata</taxon>
        <taxon>Ciliophora</taxon>
        <taxon>Intramacronucleata</taxon>
        <taxon>Spirotrichea</taxon>
        <taxon>Choreotrichia</taxon>
        <taxon>Tintinnida</taxon>
        <taxon>Xystonellidae</taxon>
        <taxon>Favella</taxon>
    </lineage>
</organism>
<protein>
    <submittedName>
        <fullName evidence="1">Uncharacterized protein</fullName>
    </submittedName>
</protein>
<dbReference type="AlphaFoldDB" id="A0A7S3MNV3"/>
<dbReference type="EMBL" id="HBIE01029311">
    <property type="protein sequence ID" value="CAE0313859.1"/>
    <property type="molecule type" value="Transcribed_RNA"/>
</dbReference>
<name>A0A7S3MNV3_9SPIT</name>